<dbReference type="PANTHER" id="PTHR10845:SF192">
    <property type="entry name" value="DOUBLE HIT, ISOFORM B"/>
    <property type="match status" value="1"/>
</dbReference>
<accession>D2W252</accession>
<feature type="transmembrane region" description="Helical" evidence="2">
    <location>
        <begin position="859"/>
        <end position="887"/>
    </location>
</feature>
<feature type="region of interest" description="Disordered" evidence="1">
    <location>
        <begin position="205"/>
        <end position="245"/>
    </location>
</feature>
<feature type="transmembrane region" description="Helical" evidence="2">
    <location>
        <begin position="331"/>
        <end position="354"/>
    </location>
</feature>
<evidence type="ECO:0000256" key="1">
    <source>
        <dbReference type="SAM" id="MobiDB-lite"/>
    </source>
</evidence>
<feature type="transmembrane region" description="Helical" evidence="2">
    <location>
        <begin position="740"/>
        <end position="762"/>
    </location>
</feature>
<dbReference type="SUPFAM" id="SSF48097">
    <property type="entry name" value="Regulator of G-protein signaling, RGS"/>
    <property type="match status" value="2"/>
</dbReference>
<evidence type="ECO:0000313" key="4">
    <source>
        <dbReference type="EMBL" id="EFC36922.1"/>
    </source>
</evidence>
<keyword evidence="2" id="KW-0472">Membrane</keyword>
<feature type="transmembrane region" description="Helical" evidence="2">
    <location>
        <begin position="366"/>
        <end position="383"/>
    </location>
</feature>
<evidence type="ECO:0000313" key="5">
    <source>
        <dbReference type="Proteomes" id="UP000006671"/>
    </source>
</evidence>
<feature type="domain" description="RGS" evidence="3">
    <location>
        <begin position="900"/>
        <end position="996"/>
    </location>
</feature>
<feature type="compositionally biased region" description="Polar residues" evidence="1">
    <location>
        <begin position="670"/>
        <end position="695"/>
    </location>
</feature>
<feature type="transmembrane region" description="Helical" evidence="2">
    <location>
        <begin position="831"/>
        <end position="853"/>
    </location>
</feature>
<dbReference type="InParanoid" id="D2W252"/>
<feature type="region of interest" description="Disordered" evidence="1">
    <location>
        <begin position="670"/>
        <end position="708"/>
    </location>
</feature>
<feature type="transmembrane region" description="Helical" evidence="2">
    <location>
        <begin position="403"/>
        <end position="424"/>
    </location>
</feature>
<proteinExistence type="predicted"/>
<feature type="transmembrane region" description="Helical" evidence="2">
    <location>
        <begin position="802"/>
        <end position="819"/>
    </location>
</feature>
<keyword evidence="2" id="KW-1133">Transmembrane helix</keyword>
<reference evidence="4 5" key="1">
    <citation type="journal article" date="2010" name="Cell">
        <title>The genome of Naegleria gruberi illuminates early eukaryotic versatility.</title>
        <authorList>
            <person name="Fritz-Laylin L.K."/>
            <person name="Prochnik S.E."/>
            <person name="Ginger M.L."/>
            <person name="Dacks J.B."/>
            <person name="Carpenter M.L."/>
            <person name="Field M.C."/>
            <person name="Kuo A."/>
            <person name="Paredez A."/>
            <person name="Chapman J."/>
            <person name="Pham J."/>
            <person name="Shu S."/>
            <person name="Neupane R."/>
            <person name="Cipriano M."/>
            <person name="Mancuso J."/>
            <person name="Tu H."/>
            <person name="Salamov A."/>
            <person name="Lindquist E."/>
            <person name="Shapiro H."/>
            <person name="Lucas S."/>
            <person name="Grigoriev I.V."/>
            <person name="Cande W.Z."/>
            <person name="Fulton C."/>
            <person name="Rokhsar D.S."/>
            <person name="Dawson S.C."/>
        </authorList>
    </citation>
    <scope>NUCLEOTIDE SEQUENCE [LARGE SCALE GENOMIC DNA]</scope>
    <source>
        <strain evidence="4 5">NEG-M</strain>
    </source>
</reference>
<feature type="transmembrane region" description="Helical" evidence="2">
    <location>
        <begin position="48"/>
        <end position="71"/>
    </location>
</feature>
<gene>
    <name evidence="4" type="ORF">NAEGRDRAFT_54109</name>
</gene>
<keyword evidence="5" id="KW-1185">Reference proteome</keyword>
<keyword evidence="2" id="KW-0812">Transmembrane</keyword>
<feature type="region of interest" description="Disordered" evidence="1">
    <location>
        <begin position="145"/>
        <end position="164"/>
    </location>
</feature>
<dbReference type="VEuPathDB" id="AmoebaDB:NAEGRDRAFT_54109"/>
<feature type="compositionally biased region" description="Polar residues" evidence="1">
    <location>
        <begin position="218"/>
        <end position="228"/>
    </location>
</feature>
<dbReference type="AlphaFoldDB" id="D2W252"/>
<dbReference type="InterPro" id="IPR044926">
    <property type="entry name" value="RGS_subdomain_2"/>
</dbReference>
<dbReference type="PROSITE" id="PS50132">
    <property type="entry name" value="RGS"/>
    <property type="match status" value="2"/>
</dbReference>
<evidence type="ECO:0000259" key="3">
    <source>
        <dbReference type="PROSITE" id="PS50132"/>
    </source>
</evidence>
<feature type="transmembrane region" description="Helical" evidence="2">
    <location>
        <begin position="83"/>
        <end position="105"/>
    </location>
</feature>
<dbReference type="InterPro" id="IPR016137">
    <property type="entry name" value="RGS"/>
</dbReference>
<dbReference type="KEGG" id="ngr:NAEGRDRAFT_54109"/>
<name>D2W252_NAEGR</name>
<feature type="transmembrane region" description="Helical" evidence="2">
    <location>
        <begin position="272"/>
        <end position="295"/>
    </location>
</feature>
<dbReference type="GeneID" id="8856124"/>
<dbReference type="Gene3D" id="1.10.167.10">
    <property type="entry name" value="Regulator of G-protein Signalling 4, domain 2"/>
    <property type="match status" value="2"/>
</dbReference>
<protein>
    <submittedName>
        <fullName evidence="4">Predicted protein</fullName>
    </submittedName>
</protein>
<dbReference type="RefSeq" id="XP_002669666.1">
    <property type="nucleotide sequence ID" value="XM_002669620.1"/>
</dbReference>
<dbReference type="PANTHER" id="PTHR10845">
    <property type="entry name" value="REGULATOR OF G PROTEIN SIGNALING"/>
    <property type="match status" value="1"/>
</dbReference>
<dbReference type="EMBL" id="GG738924">
    <property type="protein sequence ID" value="EFC36922.1"/>
    <property type="molecule type" value="Genomic_DNA"/>
</dbReference>
<dbReference type="Pfam" id="PF00615">
    <property type="entry name" value="RGS"/>
    <property type="match status" value="2"/>
</dbReference>
<sequence length="1036" mass="118183">MVNNICPDSIFTPIVSAVFLFVYLCLVTLAIIGVLWKRNSGHIKARNPLHMILTISATLYFVVTTCLRFIIGRKIFPCFLYTISYFITVPAMCLPAVFRFIRIFFMYKLNIRKAMTFESSKHSASSSALNNNSSLSLVVSHITTARDSQSHQQDNSPSTSREALTSSRVVNFELIPTTLTEHQDVVEPFSVEKFTFPEITTTTNNNGVVIPHIPDTPLTDNNTSSHVSSEQRKSEVDSDTEDDSRSWVTSTDVDYTESVYNDRKFKVYSFLVSYKLIASSYIVAFILHLIIWAIFGGADELVVSNGGKRVFLWNISMFAATTGCVTNTNTVFMLAAEAAIYIIIEIAFFIPLFFADRDAFHIKRDTFVLIVIQIITAIAFLVSGQIEVIRFLTDYFVPFGFTLLTYSVFEIFIAVLLPVIYAIIDDRKFQKQLNTENGGYSQTEIETVLKNRKTFALLLEFSRRCYCPEDVLAFRDIEKFRKISKKHKKKVATKILKTYLKSGSSLELNMSNLSKKYEEIESILQKATNPSLIPNTLFDDIRVLCLNNMVDVFERLKATDKNIQEMVINFRRNSLNLLCLPTVFRCLRIYFMYLLNKKKAQMFQTKSEKPQQLTNVKKEQNVDQQVQEDDKLKGITILPLASIQHGSSTELSETSQPELLTPKTFDNSSTISNISQENPNDASQTSEQITTTRVTPETGEDVHDEQDQKTWVTSSDIDNTSAIFSDKKFKIFSYLVSYKFIAITYTISFIIHLSIWALLGGIDELSYSNSGKRIFLWNVSPFAFNSGCVTTSNTVILLGAEAALYIVIEVSFLIILFFVDRDTWSIKTEAFVLVFIQVALSLAYIISGQIEIIRFLTDYFVPFGFTLLTYSLLEIIISVILPVIYAIRNDNHQAEYAQSELELFLKNRKTFALLLDFATRSYCNEDVLAYRDIENFRKSPKRKNKKLVAMKILKTYLKEGSPLELNIANIDQIYLRIEHEILSVNDDSLIASTLFDIVRVACLNNMTDLFERLKSSNKSVRIIVENWRKANKILQD</sequence>
<feature type="domain" description="RGS" evidence="3">
    <location>
        <begin position="444"/>
        <end position="540"/>
    </location>
</feature>
<organism evidence="5">
    <name type="scientific">Naegleria gruberi</name>
    <name type="common">Amoeba</name>
    <dbReference type="NCBI Taxonomy" id="5762"/>
    <lineage>
        <taxon>Eukaryota</taxon>
        <taxon>Discoba</taxon>
        <taxon>Heterolobosea</taxon>
        <taxon>Tetramitia</taxon>
        <taxon>Eutetramitia</taxon>
        <taxon>Vahlkampfiidae</taxon>
        <taxon>Naegleria</taxon>
    </lineage>
</organism>
<dbReference type="Proteomes" id="UP000006671">
    <property type="component" value="Unassembled WGS sequence"/>
</dbReference>
<dbReference type="SMART" id="SM00315">
    <property type="entry name" value="RGS"/>
    <property type="match status" value="2"/>
</dbReference>
<dbReference type="InterPro" id="IPR036305">
    <property type="entry name" value="RGS_sf"/>
</dbReference>
<feature type="transmembrane region" description="Helical" evidence="2">
    <location>
        <begin position="14"/>
        <end position="36"/>
    </location>
</feature>
<evidence type="ECO:0000256" key="2">
    <source>
        <dbReference type="SAM" id="Phobius"/>
    </source>
</evidence>